<gene>
    <name evidence="2" type="ORF">ERS007703_01856</name>
    <name evidence="3" type="ORF">ERS007720_01411</name>
</gene>
<proteinExistence type="predicted"/>
<evidence type="ECO:0000313" key="2">
    <source>
        <dbReference type="EMBL" id="COV68132.1"/>
    </source>
</evidence>
<protein>
    <submittedName>
        <fullName evidence="2">Uncharacterized protein</fullName>
    </submittedName>
</protein>
<dbReference type="Proteomes" id="UP000044938">
    <property type="component" value="Unassembled WGS sequence"/>
</dbReference>
<sequence>MLTRLPALPFWSTQSASRAAVTCSCSAEVADTGNNASPPASGVSSGPEAAGSDTGACSKMACTLVPDIPYEETAARRGCPVLSGQDVFACGTKSSVSISAS</sequence>
<evidence type="ECO:0000256" key="1">
    <source>
        <dbReference type="SAM" id="MobiDB-lite"/>
    </source>
</evidence>
<evidence type="ECO:0000313" key="3">
    <source>
        <dbReference type="EMBL" id="COW00773.1"/>
    </source>
</evidence>
<dbReference type="AlphaFoldDB" id="A0A0U0R299"/>
<evidence type="ECO:0000313" key="5">
    <source>
        <dbReference type="Proteomes" id="UP000044938"/>
    </source>
</evidence>
<evidence type="ECO:0000313" key="4">
    <source>
        <dbReference type="Proteomes" id="UP000038802"/>
    </source>
</evidence>
<feature type="region of interest" description="Disordered" evidence="1">
    <location>
        <begin position="32"/>
        <end position="54"/>
    </location>
</feature>
<name>A0A0U0R299_MYCTX</name>
<accession>A0A0U0R299</accession>
<organism evidence="2 4">
    <name type="scientific">Mycobacterium tuberculosis</name>
    <dbReference type="NCBI Taxonomy" id="1773"/>
    <lineage>
        <taxon>Bacteria</taxon>
        <taxon>Bacillati</taxon>
        <taxon>Actinomycetota</taxon>
        <taxon>Actinomycetes</taxon>
        <taxon>Mycobacteriales</taxon>
        <taxon>Mycobacteriaceae</taxon>
        <taxon>Mycobacterium</taxon>
        <taxon>Mycobacterium tuberculosis complex</taxon>
    </lineage>
</organism>
<reference evidence="2" key="1">
    <citation type="submission" date="2015-03" db="EMBL/GenBank/DDBJ databases">
        <authorList>
            <person name="Murphy D."/>
        </authorList>
    </citation>
    <scope>NUCLEOTIDE SEQUENCE [LARGE SCALE GENOMIC DNA]</scope>
    <source>
        <strain evidence="2">K00500041</strain>
    </source>
</reference>
<reference evidence="4 5" key="2">
    <citation type="submission" date="2015-03" db="EMBL/GenBank/DDBJ databases">
        <authorList>
            <consortium name="Pathogen Informatics"/>
        </authorList>
    </citation>
    <scope>NUCLEOTIDE SEQUENCE [LARGE SCALE GENOMIC DNA]</scope>
    <source>
        <strain evidence="4">K00500041</strain>
        <strain evidence="3 5">M09401471</strain>
    </source>
</reference>
<dbReference type="EMBL" id="CSAE01000175">
    <property type="protein sequence ID" value="COV68132.1"/>
    <property type="molecule type" value="Genomic_DNA"/>
</dbReference>
<feature type="compositionally biased region" description="Low complexity" evidence="1">
    <location>
        <begin position="36"/>
        <end position="52"/>
    </location>
</feature>
<dbReference type="EMBL" id="CSAJ01000139">
    <property type="protein sequence ID" value="COW00773.1"/>
    <property type="molecule type" value="Genomic_DNA"/>
</dbReference>
<dbReference type="Proteomes" id="UP000038802">
    <property type="component" value="Unassembled WGS sequence"/>
</dbReference>